<sequence length="301" mass="30292">MRTSRTTASLALAASLALGLTACQGDDAPDTITDYAPPTTTSSSAAPSGPSSTSGPSTAPGSSTATPSSAGTGATTPPADNPGPPATGGASPEAPVKHGELAPDTTVNATLGNLGPGPATRVTVERLGAYSSGSSSTTNLYAVLRATSTERGTVTVQFVLRDARGDVVAIQDEQVPVAGLTDEIKVLASSKTLSGAETSATRVSLRIKDNQPDDYATVAEVDPSFSFGQTDSGTPKVSGRYRTVGKGSANLLSVVCSDASGRTLTDSGVGEEKDAPGWSTFELSLDDAPTGFRPTRCWVGH</sequence>
<dbReference type="OrthoDB" id="5146249at2"/>
<proteinExistence type="predicted"/>
<evidence type="ECO:0000313" key="3">
    <source>
        <dbReference type="EMBL" id="TQL32218.1"/>
    </source>
</evidence>
<accession>A0A542X8Q0</accession>
<organism evidence="3 4">
    <name type="scientific">Barrientosiimonas humi</name>
    <dbReference type="NCBI Taxonomy" id="999931"/>
    <lineage>
        <taxon>Bacteria</taxon>
        <taxon>Bacillati</taxon>
        <taxon>Actinomycetota</taxon>
        <taxon>Actinomycetes</taxon>
        <taxon>Micrococcales</taxon>
        <taxon>Dermacoccaceae</taxon>
        <taxon>Barrientosiimonas</taxon>
    </lineage>
</organism>
<keyword evidence="2" id="KW-0732">Signal</keyword>
<evidence type="ECO:0000256" key="1">
    <source>
        <dbReference type="SAM" id="MobiDB-lite"/>
    </source>
</evidence>
<comment type="caution">
    <text evidence="3">The sequence shown here is derived from an EMBL/GenBank/DDBJ whole genome shotgun (WGS) entry which is preliminary data.</text>
</comment>
<protein>
    <submittedName>
        <fullName evidence="3">Uncharacterized protein</fullName>
    </submittedName>
</protein>
<dbReference type="PROSITE" id="PS51257">
    <property type="entry name" value="PROKAR_LIPOPROTEIN"/>
    <property type="match status" value="1"/>
</dbReference>
<feature type="chain" id="PRO_5039152103" evidence="2">
    <location>
        <begin position="25"/>
        <end position="301"/>
    </location>
</feature>
<feature type="compositionally biased region" description="Low complexity" evidence="1">
    <location>
        <begin position="36"/>
        <end position="78"/>
    </location>
</feature>
<gene>
    <name evidence="3" type="ORF">FB554_0338</name>
</gene>
<dbReference type="RefSeq" id="WP_142004348.1">
    <property type="nucleotide sequence ID" value="NZ_CAJTBP010000001.1"/>
</dbReference>
<dbReference type="AlphaFoldDB" id="A0A542X8Q0"/>
<evidence type="ECO:0000313" key="4">
    <source>
        <dbReference type="Proteomes" id="UP000318336"/>
    </source>
</evidence>
<feature type="signal peptide" evidence="2">
    <location>
        <begin position="1"/>
        <end position="24"/>
    </location>
</feature>
<evidence type="ECO:0000256" key="2">
    <source>
        <dbReference type="SAM" id="SignalP"/>
    </source>
</evidence>
<name>A0A542X8Q0_9MICO</name>
<dbReference type="Proteomes" id="UP000318336">
    <property type="component" value="Unassembled WGS sequence"/>
</dbReference>
<feature type="region of interest" description="Disordered" evidence="1">
    <location>
        <begin position="23"/>
        <end position="100"/>
    </location>
</feature>
<keyword evidence="4" id="KW-1185">Reference proteome</keyword>
<dbReference type="EMBL" id="VFOK01000001">
    <property type="protein sequence ID" value="TQL32218.1"/>
    <property type="molecule type" value="Genomic_DNA"/>
</dbReference>
<reference evidence="3 4" key="1">
    <citation type="submission" date="2019-06" db="EMBL/GenBank/DDBJ databases">
        <title>Sequencing the genomes of 1000 actinobacteria strains.</title>
        <authorList>
            <person name="Klenk H.-P."/>
        </authorList>
    </citation>
    <scope>NUCLEOTIDE SEQUENCE [LARGE SCALE GENOMIC DNA]</scope>
    <source>
        <strain evidence="3 4">DSM 24617</strain>
    </source>
</reference>